<keyword evidence="3" id="KW-1185">Reference proteome</keyword>
<reference evidence="2 3" key="1">
    <citation type="journal article" date="2023" name="Plants (Basel)">
        <title>Bridging the Gap: Combining Genomics and Transcriptomics Approaches to Understand Stylosanthes scabra, an Orphan Legume from the Brazilian Caatinga.</title>
        <authorList>
            <person name="Ferreira-Neto J.R.C."/>
            <person name="da Silva M.D."/>
            <person name="Binneck E."/>
            <person name="de Melo N.F."/>
            <person name="da Silva R.H."/>
            <person name="de Melo A.L.T.M."/>
            <person name="Pandolfi V."/>
            <person name="Bustamante F.O."/>
            <person name="Brasileiro-Vidal A.C."/>
            <person name="Benko-Iseppon A.M."/>
        </authorList>
    </citation>
    <scope>NUCLEOTIDE SEQUENCE [LARGE SCALE GENOMIC DNA]</scope>
    <source>
        <tissue evidence="2">Leaves</tissue>
    </source>
</reference>
<comment type="caution">
    <text evidence="2">The sequence shown here is derived from an EMBL/GenBank/DDBJ whole genome shotgun (WGS) entry which is preliminary data.</text>
</comment>
<evidence type="ECO:0000256" key="1">
    <source>
        <dbReference type="SAM" id="MobiDB-lite"/>
    </source>
</evidence>
<dbReference type="EMBL" id="JASCZI010272541">
    <property type="protein sequence ID" value="MED6222675.1"/>
    <property type="molecule type" value="Genomic_DNA"/>
</dbReference>
<proteinExistence type="predicted"/>
<dbReference type="Proteomes" id="UP001341840">
    <property type="component" value="Unassembled WGS sequence"/>
</dbReference>
<evidence type="ECO:0000313" key="2">
    <source>
        <dbReference type="EMBL" id="MED6222675.1"/>
    </source>
</evidence>
<name>A0ABU6ZL42_9FABA</name>
<sequence>MTDGGWSPNAPRWNQRASCGQRSDFMSKAVSTSRHPREATVRANASAAKADDAKDGLAVPVNNCPDSSLYTATRKHLLDWFE</sequence>
<protein>
    <submittedName>
        <fullName evidence="2">Uncharacterized protein</fullName>
    </submittedName>
</protein>
<organism evidence="2 3">
    <name type="scientific">Stylosanthes scabra</name>
    <dbReference type="NCBI Taxonomy" id="79078"/>
    <lineage>
        <taxon>Eukaryota</taxon>
        <taxon>Viridiplantae</taxon>
        <taxon>Streptophyta</taxon>
        <taxon>Embryophyta</taxon>
        <taxon>Tracheophyta</taxon>
        <taxon>Spermatophyta</taxon>
        <taxon>Magnoliopsida</taxon>
        <taxon>eudicotyledons</taxon>
        <taxon>Gunneridae</taxon>
        <taxon>Pentapetalae</taxon>
        <taxon>rosids</taxon>
        <taxon>fabids</taxon>
        <taxon>Fabales</taxon>
        <taxon>Fabaceae</taxon>
        <taxon>Papilionoideae</taxon>
        <taxon>50 kb inversion clade</taxon>
        <taxon>dalbergioids sensu lato</taxon>
        <taxon>Dalbergieae</taxon>
        <taxon>Pterocarpus clade</taxon>
        <taxon>Stylosanthes</taxon>
    </lineage>
</organism>
<feature type="region of interest" description="Disordered" evidence="1">
    <location>
        <begin position="1"/>
        <end position="40"/>
    </location>
</feature>
<evidence type="ECO:0000313" key="3">
    <source>
        <dbReference type="Proteomes" id="UP001341840"/>
    </source>
</evidence>
<accession>A0ABU6ZL42</accession>
<gene>
    <name evidence="2" type="ORF">PIB30_066561</name>
</gene>